<evidence type="ECO:0000313" key="12">
    <source>
        <dbReference type="Proteomes" id="UP000818624"/>
    </source>
</evidence>
<feature type="compositionally biased region" description="Basic and acidic residues" evidence="8">
    <location>
        <begin position="576"/>
        <end position="603"/>
    </location>
</feature>
<keyword evidence="4 9" id="KW-0812">Transmembrane</keyword>
<keyword evidence="6 9" id="KW-0472">Membrane</keyword>
<feature type="transmembrane region" description="Helical" evidence="9">
    <location>
        <begin position="733"/>
        <end position="754"/>
    </location>
</feature>
<sequence>MVFREPPIEMDTLTSHVPEDAVRDKPPSPTFVTTELGVSPKSVALMRSGMERSGWTLWMLTVCAGLSGSLFGYDTGYISSVLVSVGSDLGHPLTDWQKEMATSSTSLGALIGALFAGFPSDWFGRKVVIAIANVVFIVGAVVQAAAHNIGTLIAGRFVVGIGVGVASMIVPVWIGELAPTHLRGRLVTLNVAFLTLGQVIANGVGAGFVDVHGGWRYTVAGGAVPAIVSLISMSWLPESPRFDGRKGRVDKVARTFRRIFPDASEEYCRMRAEEVCRSVQEGPADGNGVHQHSLRTRLRLLLTGPNARALAIAAGLQALQQLSGFNTLMYYSATIFESVGLKSPVAVSMVVSVTNFLGTLIAFWFIDIVGRRRAIIYTVPMMSAALVFSSICFYYVVPGTPSKITPDMPINHVWADLLIVSFIFYVFFYALGLGNVPWQQGELFSIETRAIATSIATATNWGCNLMINATYLSLSNAITPSGAFGFYAGLCAFGAVLCIFGFPDTRQLSLEEVHYIFRHSWGIREADRLRAEKAEIAERARARDLDADDTQSALALFTSGAPRRWQSDGHATPRPADLDKDDDVRIETRSVLETPDAKMRVDPLEAWSDDVPRASTSTSRMSGSTPAAMPLQVPPSAQEAPATSPPPIEPMRRSMSLPYGVSHASFEGIRPPPVELDASTNPLSRAGIRGSSLMLFVTCFASLGVFLFGYDQGVMSGILTHPAFLAYFAHPTASQIGTMVAILEIGALITSLLSGVLADRYGRKQVLVWGALVFSLGGAIQTFSRGYLSMVVGRVISGFGVGFLSMIVPTYQSEVSPAENRGKLACIEFTGNIVGYMGSVWFDYLCSFLRGNAAWRAPLLVQPVIGLTLAFGSVLLPESPRWLLDQDRSEEAMLVLTDLHNSGDPRNVRAKLEYWEIRQSVLQMREEGDRSYGAMWRRLRKRTLIGMSSQMFAQLNGINVISYYAPLVFESAGWIGRNALLMTGINAVIYVLSTVPTWFLVDSWGRRPILLSGALLCALMLGLCGMFLRAAKPYTPQAVVVCVVLFNAAFGYSWGPIPWAWTPEIMPLAFRAKGASLSAATNWVFNWIVGQLTPVLQETIEWRLYILHAFFCLCSFVVVYYCYPETQGVPLEEMDAIFGDAVAPVPQHLGGEDDEEFTSPAGSDPEVHRVRRSISTHPRFLASVEREHSFDTPAMPRLVTQLWDAVARRSSDRGQYEPLTERT</sequence>
<dbReference type="InterPro" id="IPR005828">
    <property type="entry name" value="MFS_sugar_transport-like"/>
</dbReference>
<feature type="transmembrane region" description="Helical" evidence="9">
    <location>
        <begin position="55"/>
        <end position="73"/>
    </location>
</feature>
<dbReference type="PRINTS" id="PR00171">
    <property type="entry name" value="SUGRTRNSPORT"/>
</dbReference>
<dbReference type="PROSITE" id="PS00217">
    <property type="entry name" value="SUGAR_TRANSPORT_2"/>
    <property type="match status" value="1"/>
</dbReference>
<evidence type="ECO:0000256" key="3">
    <source>
        <dbReference type="ARBA" id="ARBA00022448"/>
    </source>
</evidence>
<evidence type="ECO:0000256" key="9">
    <source>
        <dbReference type="SAM" id="Phobius"/>
    </source>
</evidence>
<dbReference type="Pfam" id="PF00083">
    <property type="entry name" value="Sugar_tr"/>
    <property type="match status" value="2"/>
</dbReference>
<evidence type="ECO:0000256" key="6">
    <source>
        <dbReference type="ARBA" id="ARBA00023136"/>
    </source>
</evidence>
<keyword evidence="12" id="KW-1185">Reference proteome</keyword>
<feature type="transmembrane region" description="Helical" evidence="9">
    <location>
        <begin position="1034"/>
        <end position="1054"/>
    </location>
</feature>
<comment type="similarity">
    <text evidence="2">Belongs to the major facilitator superfamily. Sugar transporter (TC 2.A.1.1) family.</text>
</comment>
<feature type="transmembrane region" description="Helical" evidence="9">
    <location>
        <begin position="345"/>
        <end position="366"/>
    </location>
</feature>
<feature type="transmembrane region" description="Helical" evidence="9">
    <location>
        <begin position="127"/>
        <end position="146"/>
    </location>
</feature>
<feature type="transmembrane region" description="Helical" evidence="9">
    <location>
        <begin position="790"/>
        <end position="812"/>
    </location>
</feature>
<feature type="transmembrane region" description="Helical" evidence="9">
    <location>
        <begin position="215"/>
        <end position="236"/>
    </location>
</feature>
<keyword evidence="3" id="KW-0813">Transport</keyword>
<feature type="transmembrane region" description="Helical" evidence="9">
    <location>
        <begin position="854"/>
        <end position="876"/>
    </location>
</feature>
<name>A0ABY8EK56_MALFU</name>
<evidence type="ECO:0000313" key="11">
    <source>
        <dbReference type="EMBL" id="WFD46015.1"/>
    </source>
</evidence>
<keyword evidence="5 9" id="KW-1133">Transmembrane helix</keyword>
<dbReference type="NCBIfam" id="TIGR00879">
    <property type="entry name" value="SP"/>
    <property type="match status" value="2"/>
</dbReference>
<dbReference type="PROSITE" id="PS00216">
    <property type="entry name" value="SUGAR_TRANSPORT_1"/>
    <property type="match status" value="3"/>
</dbReference>
<feature type="transmembrane region" description="Helical" evidence="9">
    <location>
        <begin position="693"/>
        <end position="713"/>
    </location>
</feature>
<feature type="transmembrane region" description="Helical" evidence="9">
    <location>
        <begin position="152"/>
        <end position="174"/>
    </location>
</feature>
<dbReference type="Proteomes" id="UP000818624">
    <property type="component" value="Chromosome 1"/>
</dbReference>
<protein>
    <recommendedName>
        <fullName evidence="10">Major facilitator superfamily (MFS) profile domain-containing protein</fullName>
    </recommendedName>
</protein>
<feature type="transmembrane region" description="Helical" evidence="9">
    <location>
        <begin position="766"/>
        <end position="784"/>
    </location>
</feature>
<dbReference type="PROSITE" id="PS50850">
    <property type="entry name" value="MFS"/>
    <property type="match status" value="2"/>
</dbReference>
<dbReference type="EMBL" id="CP046234">
    <property type="protein sequence ID" value="WFD46015.1"/>
    <property type="molecule type" value="Genomic_DNA"/>
</dbReference>
<feature type="transmembrane region" description="Helical" evidence="9">
    <location>
        <begin position="417"/>
        <end position="438"/>
    </location>
</feature>
<feature type="transmembrane region" description="Helical" evidence="9">
    <location>
        <begin position="484"/>
        <end position="502"/>
    </location>
</feature>
<evidence type="ECO:0000256" key="7">
    <source>
        <dbReference type="ARBA" id="ARBA00049119"/>
    </source>
</evidence>
<dbReference type="Gene3D" id="1.20.1250.20">
    <property type="entry name" value="MFS general substrate transporter like domains"/>
    <property type="match status" value="2"/>
</dbReference>
<feature type="domain" description="Major facilitator superfamily (MFS) profile" evidence="10">
    <location>
        <begin position="60"/>
        <end position="506"/>
    </location>
</feature>
<evidence type="ECO:0000256" key="8">
    <source>
        <dbReference type="SAM" id="MobiDB-lite"/>
    </source>
</evidence>
<proteinExistence type="inferred from homology"/>
<dbReference type="PANTHER" id="PTHR48022">
    <property type="entry name" value="PLASTIDIC GLUCOSE TRANSPORTER 4"/>
    <property type="match status" value="1"/>
</dbReference>
<dbReference type="SUPFAM" id="SSF103473">
    <property type="entry name" value="MFS general substrate transporter"/>
    <property type="match status" value="2"/>
</dbReference>
<feature type="compositionally biased region" description="Polar residues" evidence="8">
    <location>
        <begin position="614"/>
        <end position="625"/>
    </location>
</feature>
<organism evidence="11 12">
    <name type="scientific">Malassezia furfur</name>
    <name type="common">Pityriasis versicolor infection agent</name>
    <name type="synonym">Pityrosporum furfur</name>
    <dbReference type="NCBI Taxonomy" id="55194"/>
    <lineage>
        <taxon>Eukaryota</taxon>
        <taxon>Fungi</taxon>
        <taxon>Dikarya</taxon>
        <taxon>Basidiomycota</taxon>
        <taxon>Ustilaginomycotina</taxon>
        <taxon>Malasseziomycetes</taxon>
        <taxon>Malasseziales</taxon>
        <taxon>Malasseziaceae</taxon>
        <taxon>Malassezia</taxon>
    </lineage>
</organism>
<dbReference type="InterPro" id="IPR050360">
    <property type="entry name" value="MFS_Sugar_Transporters"/>
</dbReference>
<comment type="subcellular location">
    <subcellularLocation>
        <location evidence="1">Membrane</location>
        <topology evidence="1">Multi-pass membrane protein</topology>
    </subcellularLocation>
</comment>
<feature type="region of interest" description="Disordered" evidence="8">
    <location>
        <begin position="563"/>
        <end position="652"/>
    </location>
</feature>
<feature type="transmembrane region" description="Helical" evidence="9">
    <location>
        <begin position="824"/>
        <end position="842"/>
    </location>
</feature>
<dbReference type="PANTHER" id="PTHR48022:SF73">
    <property type="entry name" value="METABOLITE TRANSPORT PROTEIN YDL199C-RELATED"/>
    <property type="match status" value="1"/>
</dbReference>
<evidence type="ECO:0000256" key="5">
    <source>
        <dbReference type="ARBA" id="ARBA00022989"/>
    </source>
</evidence>
<gene>
    <name evidence="11" type="ORF">GLX27_000643</name>
</gene>
<feature type="transmembrane region" description="Helical" evidence="9">
    <location>
        <begin position="309"/>
        <end position="333"/>
    </location>
</feature>
<feature type="domain" description="Major facilitator superfamily (MFS) profile" evidence="10">
    <location>
        <begin position="697"/>
        <end position="1127"/>
    </location>
</feature>
<comment type="catalytic activity">
    <reaction evidence="7">
        <text>myo-inositol(out) + H(+)(out) = myo-inositol(in) + H(+)(in)</text>
        <dbReference type="Rhea" id="RHEA:60364"/>
        <dbReference type="ChEBI" id="CHEBI:15378"/>
        <dbReference type="ChEBI" id="CHEBI:17268"/>
    </reaction>
</comment>
<evidence type="ECO:0000256" key="4">
    <source>
        <dbReference type="ARBA" id="ARBA00022692"/>
    </source>
</evidence>
<dbReference type="InterPro" id="IPR036259">
    <property type="entry name" value="MFS_trans_sf"/>
</dbReference>
<feature type="transmembrane region" description="Helical" evidence="9">
    <location>
        <begin position="186"/>
        <end position="209"/>
    </location>
</feature>
<evidence type="ECO:0000256" key="1">
    <source>
        <dbReference type="ARBA" id="ARBA00004141"/>
    </source>
</evidence>
<dbReference type="InterPro" id="IPR020846">
    <property type="entry name" value="MFS_dom"/>
</dbReference>
<feature type="transmembrane region" description="Helical" evidence="9">
    <location>
        <begin position="979"/>
        <end position="1001"/>
    </location>
</feature>
<evidence type="ECO:0000256" key="2">
    <source>
        <dbReference type="ARBA" id="ARBA00010992"/>
    </source>
</evidence>
<feature type="transmembrane region" description="Helical" evidence="9">
    <location>
        <begin position="100"/>
        <end position="118"/>
    </location>
</feature>
<accession>A0ABY8EK56</accession>
<dbReference type="InterPro" id="IPR005829">
    <property type="entry name" value="Sugar_transporter_CS"/>
</dbReference>
<reference evidence="11 12" key="1">
    <citation type="journal article" date="2020" name="Elife">
        <title>Loss of centromere function drives karyotype evolution in closely related Malassezia species.</title>
        <authorList>
            <person name="Sankaranarayanan S.R."/>
            <person name="Ianiri G."/>
            <person name="Coelho M.A."/>
            <person name="Reza M.H."/>
            <person name="Thimmappa B.C."/>
            <person name="Ganguly P."/>
            <person name="Vadnala R.N."/>
            <person name="Sun S."/>
            <person name="Siddharthan R."/>
            <person name="Tellgren-Roth C."/>
            <person name="Dawson T.L."/>
            <person name="Heitman J."/>
            <person name="Sanyal K."/>
        </authorList>
    </citation>
    <scope>NUCLEOTIDE SEQUENCE [LARGE SCALE GENOMIC DNA]</scope>
    <source>
        <strain evidence="11">CBS14141</strain>
    </source>
</reference>
<dbReference type="InterPro" id="IPR003663">
    <property type="entry name" value="Sugar/inositol_transpt"/>
</dbReference>
<feature type="transmembrane region" description="Helical" evidence="9">
    <location>
        <begin position="450"/>
        <end position="472"/>
    </location>
</feature>
<evidence type="ECO:0000259" key="10">
    <source>
        <dbReference type="PROSITE" id="PS50850"/>
    </source>
</evidence>
<feature type="transmembrane region" description="Helical" evidence="9">
    <location>
        <begin position="1102"/>
        <end position="1123"/>
    </location>
</feature>
<feature type="transmembrane region" description="Helical" evidence="9">
    <location>
        <begin position="1008"/>
        <end position="1028"/>
    </location>
</feature>
<feature type="region of interest" description="Disordered" evidence="8">
    <location>
        <begin position="1149"/>
        <end position="1168"/>
    </location>
</feature>
<feature type="transmembrane region" description="Helical" evidence="9">
    <location>
        <begin position="375"/>
        <end position="397"/>
    </location>
</feature>